<evidence type="ECO:0000313" key="2">
    <source>
        <dbReference type="EMBL" id="CCI53718.1"/>
    </source>
</evidence>
<gene>
    <name evidence="2" type="ORF">BN13_450002</name>
</gene>
<evidence type="ECO:0000256" key="1">
    <source>
        <dbReference type="SAM" id="Phobius"/>
    </source>
</evidence>
<protein>
    <submittedName>
        <fullName evidence="2">Uncharacterized protein</fullName>
    </submittedName>
</protein>
<dbReference type="AlphaFoldDB" id="A0A077MF72"/>
<dbReference type="OrthoDB" id="4871415at2"/>
<dbReference type="EMBL" id="CAJC01000156">
    <property type="protein sequence ID" value="CCI53718.1"/>
    <property type="molecule type" value="Genomic_DNA"/>
</dbReference>
<dbReference type="Proteomes" id="UP000035720">
    <property type="component" value="Unassembled WGS sequence"/>
</dbReference>
<comment type="caution">
    <text evidence="2">The sequence shown here is derived from an EMBL/GenBank/DDBJ whole genome shotgun (WGS) entry which is preliminary data.</text>
</comment>
<proteinExistence type="predicted"/>
<organism evidence="2 3">
    <name type="scientific">Nostocoides jenkinsii Ben 74</name>
    <dbReference type="NCBI Taxonomy" id="1193518"/>
    <lineage>
        <taxon>Bacteria</taxon>
        <taxon>Bacillati</taxon>
        <taxon>Actinomycetota</taxon>
        <taxon>Actinomycetes</taxon>
        <taxon>Micrococcales</taxon>
        <taxon>Intrasporangiaceae</taxon>
        <taxon>Nostocoides</taxon>
    </lineage>
</organism>
<keyword evidence="1" id="KW-1133">Transmembrane helix</keyword>
<keyword evidence="1" id="KW-0472">Membrane</keyword>
<keyword evidence="3" id="KW-1185">Reference proteome</keyword>
<evidence type="ECO:0000313" key="3">
    <source>
        <dbReference type="Proteomes" id="UP000035720"/>
    </source>
</evidence>
<dbReference type="STRING" id="1193518.BN13_450002"/>
<feature type="transmembrane region" description="Helical" evidence="1">
    <location>
        <begin position="20"/>
        <end position="46"/>
    </location>
</feature>
<accession>A0A077MF72</accession>
<reference evidence="2 3" key="1">
    <citation type="journal article" date="2013" name="ISME J.">
        <title>A metabolic model for members of the genus Tetrasphaera involved in enhanced biological phosphorus removal.</title>
        <authorList>
            <person name="Kristiansen R."/>
            <person name="Nguyen H.T.T."/>
            <person name="Saunders A.M."/>
            <person name="Nielsen J.L."/>
            <person name="Wimmer R."/>
            <person name="Le V.Q."/>
            <person name="McIlroy S.J."/>
            <person name="Petrovski S."/>
            <person name="Seviour R.J."/>
            <person name="Calteau A."/>
            <person name="Nielsen K.L."/>
            <person name="Nielsen P.H."/>
        </authorList>
    </citation>
    <scope>NUCLEOTIDE SEQUENCE [LARGE SCALE GENOMIC DNA]</scope>
    <source>
        <strain evidence="2 3">Ben 74</strain>
    </source>
</reference>
<keyword evidence="1" id="KW-0812">Transmembrane</keyword>
<dbReference type="RefSeq" id="WP_048546057.1">
    <property type="nucleotide sequence ID" value="NZ_HF571038.1"/>
</dbReference>
<sequence length="99" mass="10542">METYAEAVSRLVRRLACGSLGVMLGMLLPLIVCLGLAVVVLALVAIPARRQGRDLLTDRGEAVFVRVKTGAGQAGPKAGEMMTNAAATIQRAMPKERRH</sequence>
<name>A0A077MF72_9MICO</name>